<sequence>MAQLGYGFAVLVVACGLGSSMALAADMAMKAPVKAVPYAPSPSWTGLYVGGHLGGGWVDETATFVSSTSINLIDPLGTSYPIDHSGFLGGVQAGYNYQIQNWVIGIAGDFSWTSAKVDTVTASLLVPGAQVHTQAKTDWYATATGRVGYAFGNLLAYGKGGAAWIHSVHGGFADFGAAGIVPFSDVTTTRAGWTVGVGLEWAFAPHWSVFGEYNYMDFGTRTYTFTNLADGGSTSNFDVKTSVSLVKAGVNYRF</sequence>
<dbReference type="AlphaFoldDB" id="Q2IYR1"/>
<keyword evidence="2 6" id="KW-0732">Signal</keyword>
<evidence type="ECO:0000259" key="7">
    <source>
        <dbReference type="Pfam" id="PF13505"/>
    </source>
</evidence>
<dbReference type="HOGENOM" id="CLU_037100_0_1_5"/>
<name>Q2IYR1_RHOP2</name>
<dbReference type="Pfam" id="PF13505">
    <property type="entry name" value="OMP_b-brl"/>
    <property type="match status" value="1"/>
</dbReference>
<dbReference type="Proteomes" id="UP000008809">
    <property type="component" value="Chromosome"/>
</dbReference>
<dbReference type="SUPFAM" id="SSF56925">
    <property type="entry name" value="OMPA-like"/>
    <property type="match status" value="1"/>
</dbReference>
<dbReference type="Gene3D" id="2.40.160.20">
    <property type="match status" value="1"/>
</dbReference>
<dbReference type="EMBL" id="CP000250">
    <property type="protein sequence ID" value="ABD06649.1"/>
    <property type="molecule type" value="Genomic_DNA"/>
</dbReference>
<keyword evidence="4" id="KW-0998">Cell outer membrane</keyword>
<organism evidence="8 9">
    <name type="scientific">Rhodopseudomonas palustris (strain HaA2)</name>
    <dbReference type="NCBI Taxonomy" id="316058"/>
    <lineage>
        <taxon>Bacteria</taxon>
        <taxon>Pseudomonadati</taxon>
        <taxon>Pseudomonadota</taxon>
        <taxon>Alphaproteobacteria</taxon>
        <taxon>Hyphomicrobiales</taxon>
        <taxon>Nitrobacteraceae</taxon>
        <taxon>Rhodopseudomonas</taxon>
    </lineage>
</organism>
<evidence type="ECO:0000256" key="2">
    <source>
        <dbReference type="ARBA" id="ARBA00022729"/>
    </source>
</evidence>
<evidence type="ECO:0000256" key="1">
    <source>
        <dbReference type="ARBA" id="ARBA00004442"/>
    </source>
</evidence>
<proteinExistence type="inferred from homology"/>
<dbReference type="STRING" id="316058.RPB_1941"/>
<evidence type="ECO:0000256" key="5">
    <source>
        <dbReference type="ARBA" id="ARBA00038306"/>
    </source>
</evidence>
<feature type="signal peptide" evidence="6">
    <location>
        <begin position="1"/>
        <end position="24"/>
    </location>
</feature>
<evidence type="ECO:0000313" key="9">
    <source>
        <dbReference type="Proteomes" id="UP000008809"/>
    </source>
</evidence>
<reference evidence="8 9" key="1">
    <citation type="submission" date="2006-01" db="EMBL/GenBank/DDBJ databases">
        <title>Complete sequence of Rhodopseudomonas palustris HaA2.</title>
        <authorList>
            <consortium name="US DOE Joint Genome Institute"/>
            <person name="Copeland A."/>
            <person name="Lucas S."/>
            <person name="Lapidus A."/>
            <person name="Barry K."/>
            <person name="Detter J.C."/>
            <person name="Glavina T."/>
            <person name="Hammon N."/>
            <person name="Israni S."/>
            <person name="Pitluck S."/>
            <person name="Chain P."/>
            <person name="Malfatti S."/>
            <person name="Shin M."/>
            <person name="Vergez L."/>
            <person name="Schmutz J."/>
            <person name="Larimer F."/>
            <person name="Land M."/>
            <person name="Hauser L."/>
            <person name="Pelletier D.A."/>
            <person name="Kyrpides N."/>
            <person name="Anderson I."/>
            <person name="Oda Y."/>
            <person name="Harwood C.S."/>
            <person name="Richardson P."/>
        </authorList>
    </citation>
    <scope>NUCLEOTIDE SEQUENCE [LARGE SCALE GENOMIC DNA]</scope>
    <source>
        <strain evidence="8 9">HaA2</strain>
    </source>
</reference>
<dbReference type="eggNOG" id="COG3637">
    <property type="taxonomic scope" value="Bacteria"/>
</dbReference>
<evidence type="ECO:0000256" key="6">
    <source>
        <dbReference type="SAM" id="SignalP"/>
    </source>
</evidence>
<evidence type="ECO:0000313" key="8">
    <source>
        <dbReference type="EMBL" id="ABD06649.1"/>
    </source>
</evidence>
<evidence type="ECO:0000256" key="4">
    <source>
        <dbReference type="ARBA" id="ARBA00023237"/>
    </source>
</evidence>
<dbReference type="InterPro" id="IPR011250">
    <property type="entry name" value="OMP/PagP_B-barrel"/>
</dbReference>
<keyword evidence="3" id="KW-0472">Membrane</keyword>
<dbReference type="RefSeq" id="WP_011440837.1">
    <property type="nucleotide sequence ID" value="NC_007778.1"/>
</dbReference>
<dbReference type="InterPro" id="IPR051692">
    <property type="entry name" value="OMP-like"/>
</dbReference>
<comment type="similarity">
    <text evidence="5">Belongs to the Omp25/RopB family.</text>
</comment>
<feature type="domain" description="Outer membrane protein beta-barrel" evidence="7">
    <location>
        <begin position="23"/>
        <end position="254"/>
    </location>
</feature>
<dbReference type="PANTHER" id="PTHR34001:SF3">
    <property type="entry name" value="BLL7405 PROTEIN"/>
    <property type="match status" value="1"/>
</dbReference>
<dbReference type="KEGG" id="rpb:RPB_1941"/>
<dbReference type="PANTHER" id="PTHR34001">
    <property type="entry name" value="BLL7405 PROTEIN"/>
    <property type="match status" value="1"/>
</dbReference>
<keyword evidence="9" id="KW-1185">Reference proteome</keyword>
<dbReference type="GO" id="GO:0009279">
    <property type="term" value="C:cell outer membrane"/>
    <property type="evidence" value="ECO:0007669"/>
    <property type="project" value="UniProtKB-SubCell"/>
</dbReference>
<feature type="chain" id="PRO_5004210661" evidence="6">
    <location>
        <begin position="25"/>
        <end position="254"/>
    </location>
</feature>
<evidence type="ECO:0000256" key="3">
    <source>
        <dbReference type="ARBA" id="ARBA00023136"/>
    </source>
</evidence>
<protein>
    <submittedName>
        <fullName evidence="8">Outer membrane protein</fullName>
    </submittedName>
</protein>
<accession>Q2IYR1</accession>
<dbReference type="InterPro" id="IPR027385">
    <property type="entry name" value="Beta-barrel_OMP"/>
</dbReference>
<gene>
    <name evidence="8" type="ordered locus">RPB_1941</name>
</gene>
<comment type="subcellular location">
    <subcellularLocation>
        <location evidence="1">Cell outer membrane</location>
    </subcellularLocation>
</comment>